<dbReference type="InterPro" id="IPR003439">
    <property type="entry name" value="ABC_transporter-like_ATP-bd"/>
</dbReference>
<organism evidence="4 5">
    <name type="scientific">Tilletia horrida</name>
    <dbReference type="NCBI Taxonomy" id="155126"/>
    <lineage>
        <taxon>Eukaryota</taxon>
        <taxon>Fungi</taxon>
        <taxon>Dikarya</taxon>
        <taxon>Basidiomycota</taxon>
        <taxon>Ustilaginomycotina</taxon>
        <taxon>Exobasidiomycetes</taxon>
        <taxon>Tilletiales</taxon>
        <taxon>Tilletiaceae</taxon>
        <taxon>Tilletia</taxon>
    </lineage>
</organism>
<dbReference type="AlphaFoldDB" id="A0AAN6GWL2"/>
<evidence type="ECO:0000313" key="5">
    <source>
        <dbReference type="Proteomes" id="UP001176517"/>
    </source>
</evidence>
<dbReference type="Pfam" id="PF00005">
    <property type="entry name" value="ABC_tran"/>
    <property type="match status" value="1"/>
</dbReference>
<evidence type="ECO:0000256" key="2">
    <source>
        <dbReference type="ARBA" id="ARBA00022840"/>
    </source>
</evidence>
<evidence type="ECO:0000313" key="4">
    <source>
        <dbReference type="EMBL" id="KAK0556474.1"/>
    </source>
</evidence>
<keyword evidence="5" id="KW-1185">Reference proteome</keyword>
<accession>A0AAN6GWL2</accession>
<dbReference type="PROSITE" id="PS50893">
    <property type="entry name" value="ABC_TRANSPORTER_2"/>
    <property type="match status" value="1"/>
</dbReference>
<dbReference type="SMART" id="SM00382">
    <property type="entry name" value="AAA"/>
    <property type="match status" value="1"/>
</dbReference>
<keyword evidence="2" id="KW-0067">ATP-binding</keyword>
<gene>
    <name evidence="4" type="primary">CAF16_1</name>
    <name evidence="4" type="ORF">OC846_001171</name>
</gene>
<dbReference type="GO" id="GO:0005524">
    <property type="term" value="F:ATP binding"/>
    <property type="evidence" value="ECO:0007669"/>
    <property type="project" value="UniProtKB-KW"/>
</dbReference>
<dbReference type="Gene3D" id="3.40.50.300">
    <property type="entry name" value="P-loop containing nucleotide triphosphate hydrolases"/>
    <property type="match status" value="1"/>
</dbReference>
<keyword evidence="1" id="KW-0547">Nucleotide-binding</keyword>
<evidence type="ECO:0000259" key="3">
    <source>
        <dbReference type="PROSITE" id="PS50893"/>
    </source>
</evidence>
<dbReference type="PANTHER" id="PTHR43158:SF2">
    <property type="entry name" value="SKFA PEPTIDE EXPORT ATP-BINDING PROTEIN SKFE"/>
    <property type="match status" value="1"/>
</dbReference>
<protein>
    <submittedName>
        <fullName evidence="4">CCR4-NOT regulatory complex component</fullName>
    </submittedName>
</protein>
<name>A0AAN6GWL2_9BASI</name>
<dbReference type="GO" id="GO:0016887">
    <property type="term" value="F:ATP hydrolysis activity"/>
    <property type="evidence" value="ECO:0007669"/>
    <property type="project" value="InterPro"/>
</dbReference>
<dbReference type="InterPro" id="IPR027417">
    <property type="entry name" value="P-loop_NTPase"/>
</dbReference>
<dbReference type="SUPFAM" id="SSF52540">
    <property type="entry name" value="P-loop containing nucleoside triphosphate hydrolases"/>
    <property type="match status" value="1"/>
</dbReference>
<dbReference type="PANTHER" id="PTHR43158">
    <property type="entry name" value="SKFA PEPTIDE EXPORT ATP-BINDING PROTEIN SKFE"/>
    <property type="match status" value="1"/>
</dbReference>
<reference evidence="4" key="1">
    <citation type="journal article" date="2023" name="PhytoFront">
        <title>Draft Genome Resources of Seven Strains of Tilletia horrida, Causal Agent of Kernel Smut of Rice.</title>
        <authorList>
            <person name="Khanal S."/>
            <person name="Antony Babu S."/>
            <person name="Zhou X.G."/>
        </authorList>
    </citation>
    <scope>NUCLEOTIDE SEQUENCE</scope>
    <source>
        <strain evidence="4">TX6</strain>
    </source>
</reference>
<evidence type="ECO:0000256" key="1">
    <source>
        <dbReference type="ARBA" id="ARBA00022741"/>
    </source>
</evidence>
<dbReference type="FunFam" id="3.40.50.300:FF:001332">
    <property type="entry name" value="Similar to ABC transporter"/>
    <property type="match status" value="1"/>
</dbReference>
<feature type="domain" description="ABC transporter" evidence="3">
    <location>
        <begin position="17"/>
        <end position="243"/>
    </location>
</feature>
<proteinExistence type="predicted"/>
<sequence length="322" mass="35642">MAATDSSTSAGSNALAVDVPNLNFAFDPAAPPTLIDCNLQLTRGSRCLLIGANGAGKSTLLRIMAGKRLASASSIRVFGRDVFRDAPRGVTYLGTEWAMNPVVRSDIVVSHFLDSVGGYRHKERRDRLLNILDVDLDWRMHAISDGERRRVQLCMGLMEPWDLLLLDEVTVDLDVQVRADLLDFLAEETIKRQATIIYATHIFDGLQGFPTHVVHMRLGTTVNPKPLDWPPNESNAHEYPSLAQREGGLIERELSPLLTVALAWLREDRVIRTKTEKETADSAAAKGDAQALSRLRKRGARVGEETTDSEAFFSKYDYGAGR</sequence>
<dbReference type="Proteomes" id="UP001176517">
    <property type="component" value="Unassembled WGS sequence"/>
</dbReference>
<dbReference type="InterPro" id="IPR003593">
    <property type="entry name" value="AAA+_ATPase"/>
</dbReference>
<comment type="caution">
    <text evidence="4">The sequence shown here is derived from an EMBL/GenBank/DDBJ whole genome shotgun (WGS) entry which is preliminary data.</text>
</comment>
<dbReference type="EMBL" id="JAPDMZ010000015">
    <property type="protein sequence ID" value="KAK0556474.1"/>
    <property type="molecule type" value="Genomic_DNA"/>
</dbReference>